<dbReference type="Proteomes" id="UP000633619">
    <property type="component" value="Unassembled WGS sequence"/>
</dbReference>
<accession>A0A8I1AER5</accession>
<comment type="caution">
    <text evidence="1">The sequence shown here is derived from an EMBL/GenBank/DDBJ whole genome shotgun (WGS) entry which is preliminary data.</text>
</comment>
<protein>
    <submittedName>
        <fullName evidence="1">Uncharacterized protein</fullName>
    </submittedName>
</protein>
<proteinExistence type="predicted"/>
<dbReference type="AlphaFoldDB" id="A0A8I1AER5"/>
<feature type="non-terminal residue" evidence="1">
    <location>
        <position position="1"/>
    </location>
</feature>
<organism evidence="1 2">
    <name type="scientific">Thermoactinomyces intermedius</name>
    <dbReference type="NCBI Taxonomy" id="2024"/>
    <lineage>
        <taxon>Bacteria</taxon>
        <taxon>Bacillati</taxon>
        <taxon>Bacillota</taxon>
        <taxon>Bacilli</taxon>
        <taxon>Bacillales</taxon>
        <taxon>Thermoactinomycetaceae</taxon>
        <taxon>Thermoactinomyces</taxon>
    </lineage>
</organism>
<reference evidence="1 2" key="1">
    <citation type="submission" date="2020-12" db="EMBL/GenBank/DDBJ databases">
        <title>WGS of Thermoactinomyces spp.</title>
        <authorList>
            <person name="Cheng K."/>
        </authorList>
    </citation>
    <scope>NUCLEOTIDE SEQUENCE [LARGE SCALE GENOMIC DNA]</scope>
    <source>
        <strain evidence="2">CICC 10671\DSM 43846</strain>
    </source>
</reference>
<sequence>PKIAPAAMKVYKKLDCLVYEQPADSYVAMMLLPNGRNCESEISSITIKATKKEVDGKEYLLFGDNPKAKYKKSELLRINTDMEGGRKRAEEVFRELGKEHRIEPDDPRQGWSRIYDKNDNMLAQFRTKNDGSVNIDVWMNGVYEDIHFKP</sequence>
<name>A0A8I1AER5_THEIN</name>
<gene>
    <name evidence="1" type="ORF">I8U20_14345</name>
</gene>
<dbReference type="EMBL" id="JAECVW010000026">
    <property type="protein sequence ID" value="MBH8596467.1"/>
    <property type="molecule type" value="Genomic_DNA"/>
</dbReference>
<dbReference type="RefSeq" id="WP_181732187.1">
    <property type="nucleotide sequence ID" value="NZ_JACEIR010000006.1"/>
</dbReference>
<evidence type="ECO:0000313" key="2">
    <source>
        <dbReference type="Proteomes" id="UP000633619"/>
    </source>
</evidence>
<evidence type="ECO:0000313" key="1">
    <source>
        <dbReference type="EMBL" id="MBH8596467.1"/>
    </source>
</evidence>
<keyword evidence="2" id="KW-1185">Reference proteome</keyword>